<dbReference type="Pfam" id="PF02481">
    <property type="entry name" value="DNA_processg_A"/>
    <property type="match status" value="1"/>
</dbReference>
<keyword evidence="5" id="KW-1185">Reference proteome</keyword>
<dbReference type="OrthoDB" id="9785707at2"/>
<protein>
    <submittedName>
        <fullName evidence="4">DNA protecting protein DprA</fullName>
    </submittedName>
</protein>
<dbReference type="GO" id="GO:0009294">
    <property type="term" value="P:DNA-mediated transformation"/>
    <property type="evidence" value="ECO:0007669"/>
    <property type="project" value="InterPro"/>
</dbReference>
<dbReference type="PANTHER" id="PTHR43022">
    <property type="entry name" value="PROTEIN SMF"/>
    <property type="match status" value="1"/>
</dbReference>
<dbReference type="SUPFAM" id="SSF47781">
    <property type="entry name" value="RuvA domain 2-like"/>
    <property type="match status" value="1"/>
</dbReference>
<dbReference type="Proteomes" id="UP000192569">
    <property type="component" value="Chromosome I"/>
</dbReference>
<feature type="domain" description="Smf/DprA SLOG" evidence="2">
    <location>
        <begin position="82"/>
        <end position="290"/>
    </location>
</feature>
<name>A0A1W1VQT7_9FIRM</name>
<evidence type="ECO:0000313" key="5">
    <source>
        <dbReference type="Proteomes" id="UP000192569"/>
    </source>
</evidence>
<evidence type="ECO:0000259" key="3">
    <source>
        <dbReference type="Pfam" id="PF17782"/>
    </source>
</evidence>
<dbReference type="PANTHER" id="PTHR43022:SF1">
    <property type="entry name" value="PROTEIN SMF"/>
    <property type="match status" value="1"/>
</dbReference>
<dbReference type="InterPro" id="IPR041614">
    <property type="entry name" value="DprA_WH"/>
</dbReference>
<gene>
    <name evidence="4" type="ORF">SAMN00808754_1245</name>
</gene>
<dbReference type="SUPFAM" id="SSF102405">
    <property type="entry name" value="MCP/YpsA-like"/>
    <property type="match status" value="1"/>
</dbReference>
<reference evidence="4 5" key="1">
    <citation type="submission" date="2017-04" db="EMBL/GenBank/DDBJ databases">
        <authorList>
            <person name="Afonso C.L."/>
            <person name="Miller P.J."/>
            <person name="Scott M.A."/>
            <person name="Spackman E."/>
            <person name="Goraichik I."/>
            <person name="Dimitrov K.M."/>
            <person name="Suarez D.L."/>
            <person name="Swayne D.E."/>
        </authorList>
    </citation>
    <scope>NUCLEOTIDE SEQUENCE [LARGE SCALE GENOMIC DNA]</scope>
    <source>
        <strain evidence="4 5">ToBE</strain>
    </source>
</reference>
<dbReference type="STRING" id="698762.SAMN00808754_1245"/>
<dbReference type="SUPFAM" id="SSF46785">
    <property type="entry name" value="Winged helix' DNA-binding domain"/>
    <property type="match status" value="1"/>
</dbReference>
<accession>A0A1W1VQT7</accession>
<sequence>MNNKGFEYSYWIALQQVPGLGPQRLLKLVEHFGSAEAAWEAEEGELLNLPWMGKAAQELIAWRRNIDPARLGKEFSRLKVGILVFTDARYPPELKSIYNPPPVLYYLGDLTALEGLKVAVVGTRRPTPYGLKVAHVLAQGLAEAGIIVVSGLAIGIDAAAHRGALQGKGKTIAVLGSGVDVIYPRENARLYQEIAREGLILSELPPGTPPERYHFPARNRIISGLARGTVVVEAGEKSGALITADLALEQGRDVFAVPGPITSPQSKGTNNLLKQGAKIVTGVGDILEEYFPAEVQVPTLEVVAGKSGGFQLSPIEEKVLAAVVSSPLSLEEIVEATGLSTQEINVALTFLELQGLVLRLPGGLYLRSFPGD</sequence>
<dbReference type="AlphaFoldDB" id="A0A1W1VQT7"/>
<dbReference type="RefSeq" id="WP_084664854.1">
    <property type="nucleotide sequence ID" value="NZ_LT838272.1"/>
</dbReference>
<feature type="domain" description="DprA winged helix" evidence="3">
    <location>
        <begin position="311"/>
        <end position="363"/>
    </location>
</feature>
<dbReference type="NCBIfam" id="TIGR00732">
    <property type="entry name" value="dprA"/>
    <property type="match status" value="1"/>
</dbReference>
<evidence type="ECO:0000313" key="4">
    <source>
        <dbReference type="EMBL" id="SMB95451.1"/>
    </source>
</evidence>
<dbReference type="EMBL" id="LT838272">
    <property type="protein sequence ID" value="SMB95451.1"/>
    <property type="molecule type" value="Genomic_DNA"/>
</dbReference>
<evidence type="ECO:0000256" key="1">
    <source>
        <dbReference type="ARBA" id="ARBA00006525"/>
    </source>
</evidence>
<dbReference type="Gene3D" id="1.10.10.10">
    <property type="entry name" value="Winged helix-like DNA-binding domain superfamily/Winged helix DNA-binding domain"/>
    <property type="match status" value="1"/>
</dbReference>
<dbReference type="Gene3D" id="3.40.50.450">
    <property type="match status" value="1"/>
</dbReference>
<evidence type="ECO:0000259" key="2">
    <source>
        <dbReference type="Pfam" id="PF02481"/>
    </source>
</evidence>
<dbReference type="InterPro" id="IPR036388">
    <property type="entry name" value="WH-like_DNA-bd_sf"/>
</dbReference>
<dbReference type="Pfam" id="PF17782">
    <property type="entry name" value="WHD_DprA"/>
    <property type="match status" value="1"/>
</dbReference>
<organism evidence="4 5">
    <name type="scientific">Thermanaeromonas toyohensis ToBE</name>
    <dbReference type="NCBI Taxonomy" id="698762"/>
    <lineage>
        <taxon>Bacteria</taxon>
        <taxon>Bacillati</taxon>
        <taxon>Bacillota</taxon>
        <taxon>Clostridia</taxon>
        <taxon>Neomoorellales</taxon>
        <taxon>Neomoorellaceae</taxon>
        <taxon>Thermanaeromonas</taxon>
    </lineage>
</organism>
<dbReference type="InterPro" id="IPR010994">
    <property type="entry name" value="RuvA_2-like"/>
</dbReference>
<dbReference type="InterPro" id="IPR036390">
    <property type="entry name" value="WH_DNA-bd_sf"/>
</dbReference>
<proteinExistence type="inferred from homology"/>
<dbReference type="InterPro" id="IPR003488">
    <property type="entry name" value="DprA"/>
</dbReference>
<dbReference type="InterPro" id="IPR057666">
    <property type="entry name" value="DrpA_SLOG"/>
</dbReference>
<comment type="similarity">
    <text evidence="1">Belongs to the DprA/Smf family.</text>
</comment>